<comment type="caution">
    <text evidence="2">The sequence shown here is derived from an EMBL/GenBank/DDBJ whole genome shotgun (WGS) entry which is preliminary data.</text>
</comment>
<dbReference type="Gene3D" id="1.10.3210.10">
    <property type="entry name" value="Hypothetical protein af1432"/>
    <property type="match status" value="1"/>
</dbReference>
<proteinExistence type="predicted"/>
<organism evidence="2 3">
    <name type="scientific">Pseudothauera lacus</name>
    <dbReference type="NCBI Taxonomy" id="2136175"/>
    <lineage>
        <taxon>Bacteria</taxon>
        <taxon>Pseudomonadati</taxon>
        <taxon>Pseudomonadota</taxon>
        <taxon>Betaproteobacteria</taxon>
        <taxon>Rhodocyclales</taxon>
        <taxon>Zoogloeaceae</taxon>
        <taxon>Pseudothauera</taxon>
    </lineage>
</organism>
<dbReference type="EMBL" id="PZKC01000004">
    <property type="protein sequence ID" value="PTD97041.1"/>
    <property type="molecule type" value="Genomic_DNA"/>
</dbReference>
<reference evidence="2 3" key="1">
    <citation type="submission" date="2018-03" db="EMBL/GenBank/DDBJ databases">
        <authorList>
            <person name="Keele B.F."/>
        </authorList>
    </citation>
    <scope>NUCLEOTIDE SEQUENCE [LARGE SCALE GENOMIC DNA]</scope>
    <source>
        <strain evidence="2 3">D20</strain>
    </source>
</reference>
<evidence type="ECO:0000313" key="3">
    <source>
        <dbReference type="Proteomes" id="UP000241193"/>
    </source>
</evidence>
<feature type="region of interest" description="Disordered" evidence="1">
    <location>
        <begin position="314"/>
        <end position="359"/>
    </location>
</feature>
<dbReference type="OrthoDB" id="8870334at2"/>
<gene>
    <name evidence="2" type="ORF">C8261_06520</name>
</gene>
<sequence>MAPEKHGLEYWRGHLYQAQIPVLSTGEARDTLLLPSATLQQVYRVLNADLPLALDAVVMAARLPRIDGEVQGLQHALNVLGTDKVQSLVRTRMKRPFDAGRPAHRACLQAIATSRLAAALVESWEWPNPGGNGEYLQWVALLLGLARWKLPLVAPEVHLQIERRARAGEHRALVERELLGCSIDELNAAVARDIGLPADAMLLRAITPDSHMLAASAACAWAASMAPELPVKVARWLRQRTTVSVLAHMLAWSATDGWYSRRTLLLMRVVSAHLNQPLDRVIAGVHQTAVRASRSPEFASLCFTPAQQLFWPPAPPRSLRARSRPAAADTQAQPAANPAPAQEIARPPAHPAAAPQNAAPGAREVISYSGFASSDAATGTTPPAVPVAPGASAPAPAPDVDIVEAFSQNCQHGRYPDMRAFLLATGQTLEKGLGLQRCLLFLKPPRATQLNCFFAHGWGGAVEARKLSVAAGDENLLARIVSRSGGSLWVTPAKLPAARGQLPEVLKALAPEGGFLLGTLHLQDRPVGVMWADGGAASAALGEQHYAEFRHMIHHFGAEFSRLAAAMRKSGN</sequence>
<name>A0A2T4IH17_9RHOO</name>
<feature type="compositionally biased region" description="Low complexity" evidence="1">
    <location>
        <begin position="324"/>
        <end position="359"/>
    </location>
</feature>
<protein>
    <recommendedName>
        <fullName evidence="4">HDOD domain-containing protein</fullName>
    </recommendedName>
</protein>
<evidence type="ECO:0000256" key="1">
    <source>
        <dbReference type="SAM" id="MobiDB-lite"/>
    </source>
</evidence>
<keyword evidence="3" id="KW-1185">Reference proteome</keyword>
<dbReference type="RefSeq" id="WP_107492850.1">
    <property type="nucleotide sequence ID" value="NZ_PZKC01000004.1"/>
</dbReference>
<accession>A0A2T4IH17</accession>
<dbReference type="Proteomes" id="UP000241193">
    <property type="component" value="Unassembled WGS sequence"/>
</dbReference>
<reference evidence="2 3" key="2">
    <citation type="submission" date="2018-04" db="EMBL/GenBank/DDBJ databases">
        <title>Thauera lacus sp. nov., isolated from an saline lake in Inner Mongolia, China.</title>
        <authorList>
            <person name="Liang Q.-Y."/>
        </authorList>
    </citation>
    <scope>NUCLEOTIDE SEQUENCE [LARGE SCALE GENOMIC DNA]</scope>
    <source>
        <strain evidence="2 3">D20</strain>
    </source>
</reference>
<dbReference type="AlphaFoldDB" id="A0A2T4IH17"/>
<dbReference type="SUPFAM" id="SSF109604">
    <property type="entry name" value="HD-domain/PDEase-like"/>
    <property type="match status" value="1"/>
</dbReference>
<evidence type="ECO:0008006" key="4">
    <source>
        <dbReference type="Google" id="ProtNLM"/>
    </source>
</evidence>
<evidence type="ECO:0000313" key="2">
    <source>
        <dbReference type="EMBL" id="PTD97041.1"/>
    </source>
</evidence>